<reference evidence="1 2" key="1">
    <citation type="submission" date="2024-01" db="EMBL/GenBank/DDBJ databases">
        <title>Genomic insights into the taxonomy and metabolism of the cyanobacterium Pannus brasiliensis CCIBt3594.</title>
        <authorList>
            <person name="Machado M."/>
            <person name="Botero N.B."/>
            <person name="Andreote A.P.D."/>
            <person name="Feitosa A.M.T."/>
            <person name="Popin R."/>
            <person name="Sivonen K."/>
            <person name="Fiore M.F."/>
        </authorList>
    </citation>
    <scope>NUCLEOTIDE SEQUENCE [LARGE SCALE GENOMIC DNA]</scope>
    <source>
        <strain evidence="1 2">CCIBt3594</strain>
    </source>
</reference>
<accession>A0AAW9QZ54</accession>
<organism evidence="1 2">
    <name type="scientific">Pannus brasiliensis CCIBt3594</name>
    <dbReference type="NCBI Taxonomy" id="1427578"/>
    <lineage>
        <taxon>Bacteria</taxon>
        <taxon>Bacillati</taxon>
        <taxon>Cyanobacteriota</taxon>
        <taxon>Cyanophyceae</taxon>
        <taxon>Oscillatoriophycideae</taxon>
        <taxon>Chroococcales</taxon>
        <taxon>Microcystaceae</taxon>
        <taxon>Pannus</taxon>
    </lineage>
</organism>
<name>A0AAW9QZ54_9CHRO</name>
<evidence type="ECO:0000313" key="1">
    <source>
        <dbReference type="EMBL" id="MEG3438269.1"/>
    </source>
</evidence>
<dbReference type="Proteomes" id="UP001328733">
    <property type="component" value="Unassembled WGS sequence"/>
</dbReference>
<keyword evidence="2" id="KW-1185">Reference proteome</keyword>
<comment type="caution">
    <text evidence="1">The sequence shown here is derived from an EMBL/GenBank/DDBJ whole genome shotgun (WGS) entry which is preliminary data.</text>
</comment>
<gene>
    <name evidence="1" type="ORF">V0288_14160</name>
</gene>
<sequence>MSYIRKGNGARAENIEEVLVNDTVDCARDCVNGCVLGDNCPHREDADRASKFIAETSLDKMLEIAEAARMKKLTEPPKWIIPDDF</sequence>
<dbReference type="EMBL" id="JBAFSM010000026">
    <property type="protein sequence ID" value="MEG3438269.1"/>
    <property type="molecule type" value="Genomic_DNA"/>
</dbReference>
<proteinExistence type="predicted"/>
<protein>
    <submittedName>
        <fullName evidence="1">Uncharacterized protein</fullName>
    </submittedName>
</protein>
<dbReference type="AlphaFoldDB" id="A0AAW9QZ54"/>
<evidence type="ECO:0000313" key="2">
    <source>
        <dbReference type="Proteomes" id="UP001328733"/>
    </source>
</evidence>